<dbReference type="HOGENOM" id="CLU_736259_0_0_1"/>
<keyword evidence="3" id="KW-1185">Reference proteome</keyword>
<evidence type="ECO:0000313" key="3">
    <source>
        <dbReference type="Proteomes" id="UP000015101"/>
    </source>
</evidence>
<dbReference type="AlphaFoldDB" id="T1FQH2"/>
<dbReference type="CTD" id="20211069"/>
<name>T1FQH2_HELRO</name>
<dbReference type="KEGG" id="hro:HELRODRAFT_188917"/>
<evidence type="ECO:0000313" key="2">
    <source>
        <dbReference type="EnsemblMetazoa" id="HelroP188917"/>
    </source>
</evidence>
<organism evidence="2 3">
    <name type="scientific">Helobdella robusta</name>
    <name type="common">Californian leech</name>
    <dbReference type="NCBI Taxonomy" id="6412"/>
    <lineage>
        <taxon>Eukaryota</taxon>
        <taxon>Metazoa</taxon>
        <taxon>Spiralia</taxon>
        <taxon>Lophotrochozoa</taxon>
        <taxon>Annelida</taxon>
        <taxon>Clitellata</taxon>
        <taxon>Hirudinea</taxon>
        <taxon>Rhynchobdellida</taxon>
        <taxon>Glossiphoniidae</taxon>
        <taxon>Helobdella</taxon>
    </lineage>
</organism>
<dbReference type="EnsemblMetazoa" id="HelroT188917">
    <property type="protein sequence ID" value="HelroP188917"/>
    <property type="gene ID" value="HelroG188917"/>
</dbReference>
<reference evidence="1 3" key="2">
    <citation type="journal article" date="2013" name="Nature">
        <title>Insights into bilaterian evolution from three spiralian genomes.</title>
        <authorList>
            <person name="Simakov O."/>
            <person name="Marletaz F."/>
            <person name="Cho S.J."/>
            <person name="Edsinger-Gonzales E."/>
            <person name="Havlak P."/>
            <person name="Hellsten U."/>
            <person name="Kuo D.H."/>
            <person name="Larsson T."/>
            <person name="Lv J."/>
            <person name="Arendt D."/>
            <person name="Savage R."/>
            <person name="Osoegawa K."/>
            <person name="de Jong P."/>
            <person name="Grimwood J."/>
            <person name="Chapman J.A."/>
            <person name="Shapiro H."/>
            <person name="Aerts A."/>
            <person name="Otillar R.P."/>
            <person name="Terry A.Y."/>
            <person name="Boore J.L."/>
            <person name="Grigoriev I.V."/>
            <person name="Lindberg D.R."/>
            <person name="Seaver E.C."/>
            <person name="Weisblat D.A."/>
            <person name="Putnam N.H."/>
            <person name="Rokhsar D.S."/>
        </authorList>
    </citation>
    <scope>NUCLEOTIDE SEQUENCE</scope>
</reference>
<reference evidence="3" key="1">
    <citation type="submission" date="2012-12" db="EMBL/GenBank/DDBJ databases">
        <authorList>
            <person name="Hellsten U."/>
            <person name="Grimwood J."/>
            <person name="Chapman J.A."/>
            <person name="Shapiro H."/>
            <person name="Aerts A."/>
            <person name="Otillar R.P."/>
            <person name="Terry A.Y."/>
            <person name="Boore J.L."/>
            <person name="Simakov O."/>
            <person name="Marletaz F."/>
            <person name="Cho S.-J."/>
            <person name="Edsinger-Gonzales E."/>
            <person name="Havlak P."/>
            <person name="Kuo D.-H."/>
            <person name="Larsson T."/>
            <person name="Lv J."/>
            <person name="Arendt D."/>
            <person name="Savage R."/>
            <person name="Osoegawa K."/>
            <person name="de Jong P."/>
            <person name="Lindberg D.R."/>
            <person name="Seaver E.C."/>
            <person name="Weisblat D.A."/>
            <person name="Putnam N.H."/>
            <person name="Grigoriev I.V."/>
            <person name="Rokhsar D.S."/>
        </authorList>
    </citation>
    <scope>NUCLEOTIDE SEQUENCE</scope>
</reference>
<dbReference type="RefSeq" id="XP_009022771.1">
    <property type="nucleotide sequence ID" value="XM_009024523.1"/>
</dbReference>
<gene>
    <name evidence="2" type="primary">20211069</name>
    <name evidence="1" type="ORF">HELRODRAFT_188917</name>
</gene>
<proteinExistence type="predicted"/>
<evidence type="ECO:0000313" key="1">
    <source>
        <dbReference type="EMBL" id="ESN98812.1"/>
    </source>
</evidence>
<dbReference type="GeneID" id="20211069"/>
<dbReference type="EMBL" id="AMQM01001059">
    <property type="status" value="NOT_ANNOTATED_CDS"/>
    <property type="molecule type" value="Genomic_DNA"/>
</dbReference>
<dbReference type="EMBL" id="KB097143">
    <property type="protein sequence ID" value="ESN98812.1"/>
    <property type="molecule type" value="Genomic_DNA"/>
</dbReference>
<sequence>MLNLTHVGLYELEFTWKVKNGPSFFTNPMFFILSKFSIEHIHEFVELHYIGPFFQSKKKLCQSLTEHPECIIIHRRNLHHLIFEFKFRMPYMSCLYHDTNNFTIHVTFNETEIIKFHITFAAIGFPYTEKTKAFNKTFVNVTMHNETHLFDCLTYRMVIHFRENNLTNNLKGLLSVMINLIDSSYNYLSHKIKSLYIYSTDLGIGNYRMMYKDLLKSLTISRRGSNIGSKNISMSANSKLENIKITIRITPIISFAVVFKFAHEESRMESGALCRICYAEYCSCDVDLSTVFQFLKLNIPDFSKQKHVTNYYILVRKIEKTIFKFSYAYNSVEFIQHCIKHATVLKFGTISATENVQTIPWQDNYNSQQTSKARTK</sequence>
<protein>
    <submittedName>
        <fullName evidence="1 2">Uncharacterized protein</fullName>
    </submittedName>
</protein>
<dbReference type="Proteomes" id="UP000015101">
    <property type="component" value="Unassembled WGS sequence"/>
</dbReference>
<dbReference type="InParanoid" id="T1FQH2"/>
<reference evidence="2" key="3">
    <citation type="submission" date="2015-06" db="UniProtKB">
        <authorList>
            <consortium name="EnsemblMetazoa"/>
        </authorList>
    </citation>
    <scope>IDENTIFICATION</scope>
</reference>
<accession>T1FQH2</accession>